<name>A0ACB9ZBR8_9PEZI</name>
<reference evidence="1 2" key="1">
    <citation type="journal article" date="2022" name="New Phytol.">
        <title>Ecological generalism drives hyperdiversity of secondary metabolite gene clusters in xylarialean endophytes.</title>
        <authorList>
            <person name="Franco M.E.E."/>
            <person name="Wisecaver J.H."/>
            <person name="Arnold A.E."/>
            <person name="Ju Y.M."/>
            <person name="Slot J.C."/>
            <person name="Ahrendt S."/>
            <person name="Moore L.P."/>
            <person name="Eastman K.E."/>
            <person name="Scott K."/>
            <person name="Konkel Z."/>
            <person name="Mondo S.J."/>
            <person name="Kuo A."/>
            <person name="Hayes R.D."/>
            <person name="Haridas S."/>
            <person name="Andreopoulos B."/>
            <person name="Riley R."/>
            <person name="LaButti K."/>
            <person name="Pangilinan J."/>
            <person name="Lipzen A."/>
            <person name="Amirebrahimi M."/>
            <person name="Yan J."/>
            <person name="Adam C."/>
            <person name="Keymanesh K."/>
            <person name="Ng V."/>
            <person name="Louie K."/>
            <person name="Northen T."/>
            <person name="Drula E."/>
            <person name="Henrissat B."/>
            <person name="Hsieh H.M."/>
            <person name="Youens-Clark K."/>
            <person name="Lutzoni F."/>
            <person name="Miadlikowska J."/>
            <person name="Eastwood D.C."/>
            <person name="Hamelin R.C."/>
            <person name="Grigoriev I.V."/>
            <person name="U'Ren J.M."/>
        </authorList>
    </citation>
    <scope>NUCLEOTIDE SEQUENCE [LARGE SCALE GENOMIC DNA]</scope>
    <source>
        <strain evidence="1 2">CBS 119005</strain>
    </source>
</reference>
<comment type="caution">
    <text evidence="1">The sequence shown here is derived from an EMBL/GenBank/DDBJ whole genome shotgun (WGS) entry which is preliminary data.</text>
</comment>
<evidence type="ECO:0000313" key="2">
    <source>
        <dbReference type="Proteomes" id="UP001497700"/>
    </source>
</evidence>
<accession>A0ACB9ZBR8</accession>
<sequence length="118" mass="13961">MRRTQVFSSITVLLVLPASFFPYSISPHTHRITSRYHLRHHAREPPRRLLIRLPPALIVIRHPQSRVRSSSAALARRQVERRDQRDDQDSHPDQHELCRPPPPRAVRRVHVRHADPRH</sequence>
<organism evidence="1 2">
    <name type="scientific">Hypoxylon rubiginosum</name>
    <dbReference type="NCBI Taxonomy" id="110542"/>
    <lineage>
        <taxon>Eukaryota</taxon>
        <taxon>Fungi</taxon>
        <taxon>Dikarya</taxon>
        <taxon>Ascomycota</taxon>
        <taxon>Pezizomycotina</taxon>
        <taxon>Sordariomycetes</taxon>
        <taxon>Xylariomycetidae</taxon>
        <taxon>Xylariales</taxon>
        <taxon>Hypoxylaceae</taxon>
        <taxon>Hypoxylon</taxon>
    </lineage>
</organism>
<evidence type="ECO:0000313" key="1">
    <source>
        <dbReference type="EMBL" id="KAI4869078.1"/>
    </source>
</evidence>
<gene>
    <name evidence="1" type="ORF">F4820DRAFT_407939</name>
</gene>
<dbReference type="EMBL" id="MU393433">
    <property type="protein sequence ID" value="KAI4869078.1"/>
    <property type="molecule type" value="Genomic_DNA"/>
</dbReference>
<keyword evidence="2" id="KW-1185">Reference proteome</keyword>
<dbReference type="Proteomes" id="UP001497700">
    <property type="component" value="Unassembled WGS sequence"/>
</dbReference>
<protein>
    <submittedName>
        <fullName evidence="1">Uncharacterized protein</fullName>
    </submittedName>
</protein>
<feature type="non-terminal residue" evidence="1">
    <location>
        <position position="118"/>
    </location>
</feature>
<proteinExistence type="predicted"/>